<sequence>MTFLFFKCVHLAVDNHNSHNNHEKTEQNISHKETAKEAHAKHNYESLSKQYSQLLRVKRREQLNSVQILTKQKDLKKQKETVKQLITAVKKVLMEDRQILSVVKLNDIEEILSEKSSIRDNFARVLENIAFFGDITLRFPLQSSIKYNKDIDFKSTVNWAYTFAKTYSFLYDNGTLKMFNLFAQELNIVPREKDYYNPYDIKNIQEKLIREASLKMEKELEEKRKIKKEASLKIKKDKSQHVEL</sequence>
<proteinExistence type="predicted"/>
<evidence type="ECO:0000256" key="1">
    <source>
        <dbReference type="SAM" id="MobiDB-lite"/>
    </source>
</evidence>
<evidence type="ECO:0000313" key="3">
    <source>
        <dbReference type="WBParaSite" id="PTRK_0001588500.1"/>
    </source>
</evidence>
<feature type="region of interest" description="Disordered" evidence="1">
    <location>
        <begin position="17"/>
        <end position="42"/>
    </location>
</feature>
<dbReference type="WBParaSite" id="PTRK_0001588500.1">
    <property type="protein sequence ID" value="PTRK_0001588500.1"/>
    <property type="gene ID" value="PTRK_0001588500"/>
</dbReference>
<evidence type="ECO:0000313" key="2">
    <source>
        <dbReference type="Proteomes" id="UP000038045"/>
    </source>
</evidence>
<protein>
    <submittedName>
        <fullName evidence="3">Cag pathogenicity island protein</fullName>
    </submittedName>
</protein>
<keyword evidence="2" id="KW-1185">Reference proteome</keyword>
<dbReference type="AlphaFoldDB" id="A0A0N5A2M4"/>
<reference evidence="3" key="1">
    <citation type="submission" date="2017-02" db="UniProtKB">
        <authorList>
            <consortium name="WormBaseParasite"/>
        </authorList>
    </citation>
    <scope>IDENTIFICATION</scope>
</reference>
<organism evidence="2 3">
    <name type="scientific">Parastrongyloides trichosuri</name>
    <name type="common">Possum-specific nematode worm</name>
    <dbReference type="NCBI Taxonomy" id="131310"/>
    <lineage>
        <taxon>Eukaryota</taxon>
        <taxon>Metazoa</taxon>
        <taxon>Ecdysozoa</taxon>
        <taxon>Nematoda</taxon>
        <taxon>Chromadorea</taxon>
        <taxon>Rhabditida</taxon>
        <taxon>Tylenchina</taxon>
        <taxon>Panagrolaimomorpha</taxon>
        <taxon>Strongyloidoidea</taxon>
        <taxon>Strongyloididae</taxon>
        <taxon>Parastrongyloides</taxon>
    </lineage>
</organism>
<name>A0A0N5A2M4_PARTI</name>
<dbReference type="Pfam" id="PF15002">
    <property type="entry name" value="ERK-JNK_inhib"/>
    <property type="match status" value="1"/>
</dbReference>
<dbReference type="PANTHER" id="PTHR14735">
    <property type="entry name" value="COILED-COIL DOMAIN-CONTAINING PROTEIN 134"/>
    <property type="match status" value="1"/>
</dbReference>
<dbReference type="STRING" id="131310.A0A0N5A2M4"/>
<accession>A0A0N5A2M4</accession>
<dbReference type="PANTHER" id="PTHR14735:SF1">
    <property type="entry name" value="COILED-COIL DOMAIN-CONTAINING PROTEIN 134"/>
    <property type="match status" value="1"/>
</dbReference>
<dbReference type="Proteomes" id="UP000038045">
    <property type="component" value="Unplaced"/>
</dbReference>
<dbReference type="InterPro" id="IPR026321">
    <property type="entry name" value="CC134"/>
</dbReference>